<accession>A0ABX6VB30</accession>
<feature type="region of interest" description="Disordered" evidence="1">
    <location>
        <begin position="1"/>
        <end position="25"/>
    </location>
</feature>
<feature type="compositionally biased region" description="Polar residues" evidence="1">
    <location>
        <begin position="221"/>
        <end position="233"/>
    </location>
</feature>
<dbReference type="EMBL" id="CP045503">
    <property type="protein sequence ID" value="QPG59657.1"/>
    <property type="molecule type" value="Genomic_DNA"/>
</dbReference>
<organism evidence="2 3">
    <name type="scientific">Shewanella eurypsychrophilus</name>
    <dbReference type="NCBI Taxonomy" id="2593656"/>
    <lineage>
        <taxon>Bacteria</taxon>
        <taxon>Pseudomonadati</taxon>
        <taxon>Pseudomonadota</taxon>
        <taxon>Gammaproteobacteria</taxon>
        <taxon>Alteromonadales</taxon>
        <taxon>Shewanellaceae</taxon>
        <taxon>Shewanella</taxon>
    </lineage>
</organism>
<dbReference type="Gene3D" id="2.40.160.50">
    <property type="entry name" value="membrane protein fhac: a member of the omp85/tpsb transporter family"/>
    <property type="match status" value="1"/>
</dbReference>
<keyword evidence="3" id="KW-1185">Reference proteome</keyword>
<reference evidence="2" key="1">
    <citation type="submission" date="2021-07" db="EMBL/GenBank/DDBJ databases">
        <title>Shewanella sp. YLB-07 whole genome sequence.</title>
        <authorList>
            <person name="Yu L."/>
        </authorList>
    </citation>
    <scope>NUCLEOTIDE SEQUENCE</scope>
    <source>
        <strain evidence="2">YLB-08</strain>
    </source>
</reference>
<dbReference type="Proteomes" id="UP000316416">
    <property type="component" value="Chromosome"/>
</dbReference>
<gene>
    <name evidence="2" type="ORF">FM038_021465</name>
</gene>
<evidence type="ECO:0000313" key="3">
    <source>
        <dbReference type="Proteomes" id="UP000316416"/>
    </source>
</evidence>
<dbReference type="RefSeq" id="WP_142873912.1">
    <property type="nucleotide sequence ID" value="NZ_CP045503.2"/>
</dbReference>
<proteinExistence type="predicted"/>
<evidence type="ECO:0008006" key="4">
    <source>
        <dbReference type="Google" id="ProtNLM"/>
    </source>
</evidence>
<feature type="region of interest" description="Disordered" evidence="1">
    <location>
        <begin position="214"/>
        <end position="244"/>
    </location>
</feature>
<evidence type="ECO:0000313" key="2">
    <source>
        <dbReference type="EMBL" id="QPG59657.1"/>
    </source>
</evidence>
<protein>
    <recommendedName>
        <fullName evidence="4">Bacterial surface antigen (D15) domain-containing protein</fullName>
    </recommendedName>
</protein>
<evidence type="ECO:0000256" key="1">
    <source>
        <dbReference type="SAM" id="MobiDB-lite"/>
    </source>
</evidence>
<name>A0ABX6VB30_9GAMM</name>
<sequence>MSSDAQSGNLVKPEMSSEEISNQSKHQYEPEVAAVPFIFSTETLSTTVGGAVVVKHAGQPQASIFAIGLYSSNDSWVSYLGVNSYQLPKLDQWLFSGEFYRANYKQGIYFVPGESGAINSGPNVAESSPTHRIVTVGDESYSKVHIKYVLPWGKGTNGAARSLMPSKQGDDFSWDPRQSGVTSIELTPFVKTQELLGYEDLPSRAQGLELKLDWDNRDNGKNSSRGGHTSLTVSRDFGSSGHSDINDDRESWTTWEFEQSAFFSLGGNAWFPQQILALNFYLADTPTWNEYDSGTEQYQRPPSFAGVSLGGFDHLRGYSSRQFVGRSAVLYSAEYRVQPEWQPLQNLPVFNLYDVPWWQWVMFAEAGQVADNFSASELHDDMKWTLGAGARFEVESVVVRAEVAFGEDSKQFWIMVNQPF</sequence>